<evidence type="ECO:0000313" key="1">
    <source>
        <dbReference type="EMBL" id="CEM29854.1"/>
    </source>
</evidence>
<name>A0A0G4GJ40_9ALVE</name>
<organism evidence="1">
    <name type="scientific">Chromera velia CCMP2878</name>
    <dbReference type="NCBI Taxonomy" id="1169474"/>
    <lineage>
        <taxon>Eukaryota</taxon>
        <taxon>Sar</taxon>
        <taxon>Alveolata</taxon>
        <taxon>Colpodellida</taxon>
        <taxon>Chromeraceae</taxon>
        <taxon>Chromera</taxon>
    </lineage>
</organism>
<reference evidence="1" key="1">
    <citation type="submission" date="2014-11" db="EMBL/GenBank/DDBJ databases">
        <authorList>
            <person name="Otto D Thomas"/>
            <person name="Naeem Raeece"/>
        </authorList>
    </citation>
    <scope>NUCLEOTIDE SEQUENCE</scope>
</reference>
<proteinExistence type="predicted"/>
<dbReference type="VEuPathDB" id="CryptoDB:Cvel_22114"/>
<protein>
    <recommendedName>
        <fullName evidence="2">Reverse transcriptase Ty1/copia-type domain-containing protein</fullName>
    </recommendedName>
</protein>
<evidence type="ECO:0008006" key="2">
    <source>
        <dbReference type="Google" id="ProtNLM"/>
    </source>
</evidence>
<gene>
    <name evidence="1" type="ORF">Cvel_22114</name>
</gene>
<dbReference type="AlphaFoldDB" id="A0A0G4GJ40"/>
<dbReference type="PhylomeDB" id="A0A0G4GJ40"/>
<sequence length="206" mass="23236">MVMHVDDLFVFAAYAVREIRSLQKHIKTDEPEKIDDGALHAYCGLSVRMSGGELLWDQGQYVQNICAGIEEKGERLTDRDFADIAEGEIDPSLQTEHQEKVGKLGWMVKSQPHLSFLFSALSRHNTKPSRKSLRAVDKALCYAKSTVRPLRLHSLKKGERPVLLGWVDASYDRDKKEGRKGMEFQLVGESALAGDITQLDYDNTVM</sequence>
<dbReference type="EMBL" id="CDMZ01001262">
    <property type="protein sequence ID" value="CEM29854.1"/>
    <property type="molecule type" value="Genomic_DNA"/>
</dbReference>
<accession>A0A0G4GJ40</accession>